<dbReference type="Proteomes" id="UP001165685">
    <property type="component" value="Unassembled WGS sequence"/>
</dbReference>
<gene>
    <name evidence="7" type="ORF">O4U47_08900</name>
</gene>
<evidence type="ECO:0000256" key="4">
    <source>
        <dbReference type="ARBA" id="ARBA00022989"/>
    </source>
</evidence>
<dbReference type="PANTHER" id="PTHR30086">
    <property type="entry name" value="ARGININE EXPORTER PROTEIN ARGO"/>
    <property type="match status" value="1"/>
</dbReference>
<accession>A0ABT4TKJ7</accession>
<keyword evidence="4 6" id="KW-1133">Transmembrane helix</keyword>
<evidence type="ECO:0000256" key="1">
    <source>
        <dbReference type="ARBA" id="ARBA00004651"/>
    </source>
</evidence>
<feature type="transmembrane region" description="Helical" evidence="6">
    <location>
        <begin position="51"/>
        <end position="72"/>
    </location>
</feature>
<dbReference type="PANTHER" id="PTHR30086:SF20">
    <property type="entry name" value="ARGININE EXPORTER PROTEIN ARGO-RELATED"/>
    <property type="match status" value="1"/>
</dbReference>
<evidence type="ECO:0000256" key="2">
    <source>
        <dbReference type="ARBA" id="ARBA00022475"/>
    </source>
</evidence>
<comment type="subcellular location">
    <subcellularLocation>
        <location evidence="1">Cell membrane</location>
        <topology evidence="1">Multi-pass membrane protein</topology>
    </subcellularLocation>
</comment>
<sequence>MFSAFPDAFSAAAAFAVPAALVTVAPGADTALVLRAALLGGGRSAAATAAGVAAGLVAWGTASALGAAALLASLPAAYLALRVGGAAYLLLLGARMVWTALRAPRGPAASGGDGPGAADGRGGFVRGLATNLLNPKIGVFYLALLPQFAVDGVAPAVLGGALALVHAAMALGWLGILGAAAGRARRVLARPGAVRGVEAVTGSALVVMGAALAATAP</sequence>
<evidence type="ECO:0000256" key="3">
    <source>
        <dbReference type="ARBA" id="ARBA00022692"/>
    </source>
</evidence>
<keyword evidence="5 6" id="KW-0472">Membrane</keyword>
<protein>
    <submittedName>
        <fullName evidence="7">LysE family transporter</fullName>
    </submittedName>
</protein>
<evidence type="ECO:0000256" key="6">
    <source>
        <dbReference type="SAM" id="Phobius"/>
    </source>
</evidence>
<feature type="transmembrane region" description="Helical" evidence="6">
    <location>
        <begin position="156"/>
        <end position="181"/>
    </location>
</feature>
<evidence type="ECO:0000313" key="8">
    <source>
        <dbReference type="Proteomes" id="UP001165685"/>
    </source>
</evidence>
<evidence type="ECO:0000313" key="7">
    <source>
        <dbReference type="EMBL" id="MDA2804627.1"/>
    </source>
</evidence>
<evidence type="ECO:0000256" key="5">
    <source>
        <dbReference type="ARBA" id="ARBA00023136"/>
    </source>
</evidence>
<feature type="transmembrane region" description="Helical" evidence="6">
    <location>
        <begin position="193"/>
        <end position="214"/>
    </location>
</feature>
<feature type="transmembrane region" description="Helical" evidence="6">
    <location>
        <begin position="79"/>
        <end position="98"/>
    </location>
</feature>
<keyword evidence="8" id="KW-1185">Reference proteome</keyword>
<comment type="caution">
    <text evidence="7">The sequence shown here is derived from an EMBL/GenBank/DDBJ whole genome shotgun (WGS) entry which is preliminary data.</text>
</comment>
<organism evidence="7 8">
    <name type="scientific">Nocardiopsis suaedae</name>
    <dbReference type="NCBI Taxonomy" id="3018444"/>
    <lineage>
        <taxon>Bacteria</taxon>
        <taxon>Bacillati</taxon>
        <taxon>Actinomycetota</taxon>
        <taxon>Actinomycetes</taxon>
        <taxon>Streptosporangiales</taxon>
        <taxon>Nocardiopsidaceae</taxon>
        <taxon>Nocardiopsis</taxon>
    </lineage>
</organism>
<dbReference type="InterPro" id="IPR001123">
    <property type="entry name" value="LeuE-type"/>
</dbReference>
<name>A0ABT4TKJ7_9ACTN</name>
<dbReference type="RefSeq" id="WP_270677187.1">
    <property type="nucleotide sequence ID" value="NZ_JAQFWP010000012.1"/>
</dbReference>
<proteinExistence type="predicted"/>
<reference evidence="7" key="1">
    <citation type="submission" date="2023-01" db="EMBL/GenBank/DDBJ databases">
        <title>Draft genome sequence of Nocardiopsis sp. LSu2-4 isolated from halophytes.</title>
        <authorList>
            <person name="Duangmal K."/>
            <person name="Chantavorakit T."/>
        </authorList>
    </citation>
    <scope>NUCLEOTIDE SEQUENCE</scope>
    <source>
        <strain evidence="7">LSu2-4</strain>
    </source>
</reference>
<dbReference type="EMBL" id="JAQFWP010000012">
    <property type="protein sequence ID" value="MDA2804627.1"/>
    <property type="molecule type" value="Genomic_DNA"/>
</dbReference>
<dbReference type="Pfam" id="PF01810">
    <property type="entry name" value="LysE"/>
    <property type="match status" value="1"/>
</dbReference>
<keyword evidence="3 6" id="KW-0812">Transmembrane</keyword>
<keyword evidence="2" id="KW-1003">Cell membrane</keyword>